<evidence type="ECO:0000256" key="6">
    <source>
        <dbReference type="ARBA" id="ARBA00049753"/>
    </source>
</evidence>
<dbReference type="PANTHER" id="PTHR43649">
    <property type="entry name" value="ARABINOSE-BINDING PROTEIN-RELATED"/>
    <property type="match status" value="1"/>
</dbReference>
<organism evidence="7 8">
    <name type="scientific">Reinekea marina</name>
    <dbReference type="NCBI Taxonomy" id="1310421"/>
    <lineage>
        <taxon>Bacteria</taxon>
        <taxon>Pseudomonadati</taxon>
        <taxon>Pseudomonadota</taxon>
        <taxon>Gammaproteobacteria</taxon>
        <taxon>Oceanospirillales</taxon>
        <taxon>Saccharospirillaceae</taxon>
        <taxon>Reinekea</taxon>
    </lineage>
</organism>
<keyword evidence="4" id="KW-0732">Signal</keyword>
<sequence length="418" mass="46493">MRLILAVPLLITLLLAKSFAGQVEVLHYWTSGGEAAALEVLKEQMAESSHQWLDFEVAGGGGENANQQLQARVLKGDPPTAALIKGLDIQRWARLGFLANLNDLAAEQNWANILPTEVANVMKHKGNFVAVPVNVHRVNWLWANSRILNQLNITPPTNWQEFDAAAQKIASAGYQVIALGDQDWQHATLFETLALSVGGPEFYSDVFADHTFNAKNSKILAQVFDRYYQVLQYANLNAVTEWTDATESVISGEAAFQVMGDWAKGEFTNANKQPNNDYFCLPVPGTQEMFLFNIDSFAMFKLKKTKPEDQIAQTALARNIMGEPFQEAFNLNKGSIPVRTDMSLTRFDYCSKFSMNEFLSSSEKGTLLPSIAHGMATTGTIQGYFLERIGELTRNPVSPEKAAKELVKAIRYGQYIIR</sequence>
<evidence type="ECO:0000256" key="3">
    <source>
        <dbReference type="ARBA" id="ARBA00022448"/>
    </source>
</evidence>
<dbReference type="EMBL" id="JBHRYN010000003">
    <property type="protein sequence ID" value="MFC3700164.1"/>
    <property type="molecule type" value="Genomic_DNA"/>
</dbReference>
<dbReference type="InterPro" id="IPR006059">
    <property type="entry name" value="SBP"/>
</dbReference>
<dbReference type="Gene3D" id="3.40.190.10">
    <property type="entry name" value="Periplasmic binding protein-like II"/>
    <property type="match status" value="2"/>
</dbReference>
<protein>
    <recommendedName>
        <fullName evidence="6">Probable sugar-binding periplasmic protein</fullName>
    </recommendedName>
</protein>
<evidence type="ECO:0000313" key="8">
    <source>
        <dbReference type="Proteomes" id="UP001595710"/>
    </source>
</evidence>
<reference evidence="8" key="1">
    <citation type="journal article" date="2019" name="Int. J. Syst. Evol. Microbiol.">
        <title>The Global Catalogue of Microorganisms (GCM) 10K type strain sequencing project: providing services to taxonomists for standard genome sequencing and annotation.</title>
        <authorList>
            <consortium name="The Broad Institute Genomics Platform"/>
            <consortium name="The Broad Institute Genome Sequencing Center for Infectious Disease"/>
            <person name="Wu L."/>
            <person name="Ma J."/>
        </authorList>
    </citation>
    <scope>NUCLEOTIDE SEQUENCE [LARGE SCALE GENOMIC DNA]</scope>
    <source>
        <strain evidence="8">CECT 8288</strain>
    </source>
</reference>
<comment type="caution">
    <text evidence="7">The sequence shown here is derived from an EMBL/GenBank/DDBJ whole genome shotgun (WGS) entry which is preliminary data.</text>
</comment>
<keyword evidence="8" id="KW-1185">Reference proteome</keyword>
<gene>
    <name evidence="7" type="ORF">ACFOND_00820</name>
</gene>
<dbReference type="SUPFAM" id="SSF53850">
    <property type="entry name" value="Periplasmic binding protein-like II"/>
    <property type="match status" value="1"/>
</dbReference>
<dbReference type="RefSeq" id="WP_290280883.1">
    <property type="nucleotide sequence ID" value="NZ_JAUFQI010000001.1"/>
</dbReference>
<evidence type="ECO:0000256" key="5">
    <source>
        <dbReference type="ARBA" id="ARBA00049629"/>
    </source>
</evidence>
<comment type="similarity">
    <text evidence="2">Belongs to the bacterial solute-binding protein 1 family.</text>
</comment>
<keyword evidence="3" id="KW-0813">Transport</keyword>
<name>A0ABV7WNZ7_9GAMM</name>
<comment type="subcellular location">
    <subcellularLocation>
        <location evidence="1">Periplasm</location>
    </subcellularLocation>
</comment>
<evidence type="ECO:0000256" key="1">
    <source>
        <dbReference type="ARBA" id="ARBA00004418"/>
    </source>
</evidence>
<comment type="function">
    <text evidence="5">Part of a binding-protein-dependent transport system for a sugar.</text>
</comment>
<evidence type="ECO:0000313" key="7">
    <source>
        <dbReference type="EMBL" id="MFC3700164.1"/>
    </source>
</evidence>
<dbReference type="PANTHER" id="PTHR43649:SF28">
    <property type="entry name" value="BINDING PROTEIN COMPONENT OF ABC SUGAR TRANSPORTER-RELATED"/>
    <property type="match status" value="1"/>
</dbReference>
<dbReference type="Proteomes" id="UP001595710">
    <property type="component" value="Unassembled WGS sequence"/>
</dbReference>
<evidence type="ECO:0000256" key="2">
    <source>
        <dbReference type="ARBA" id="ARBA00008520"/>
    </source>
</evidence>
<proteinExistence type="inferred from homology"/>
<evidence type="ECO:0000256" key="4">
    <source>
        <dbReference type="ARBA" id="ARBA00022729"/>
    </source>
</evidence>
<dbReference type="Pfam" id="PF01547">
    <property type="entry name" value="SBP_bac_1"/>
    <property type="match status" value="1"/>
</dbReference>
<dbReference type="InterPro" id="IPR050490">
    <property type="entry name" value="Bact_solute-bd_prot1"/>
</dbReference>
<accession>A0ABV7WNZ7</accession>